<evidence type="ECO:0000313" key="11">
    <source>
        <dbReference type="Proteomes" id="UP000270873"/>
    </source>
</evidence>
<evidence type="ECO:0000256" key="4">
    <source>
        <dbReference type="ARBA" id="ARBA00022475"/>
    </source>
</evidence>
<sequence length="104" mass="11600">MTSKEREPRGFSRCASRLRFILVFHLVGWRILRSVLPPIVDLGRTDIGMSEPGPAFCYDSTITAADFPQTLARGFVGMMVPHIARRLVGSEHRRLLHVAILLGG</sequence>
<evidence type="ECO:0000313" key="8">
    <source>
        <dbReference type="EMBL" id="KPX58369.1"/>
    </source>
</evidence>
<evidence type="ECO:0000256" key="1">
    <source>
        <dbReference type="ARBA" id="ARBA00004651"/>
    </source>
</evidence>
<gene>
    <name evidence="8" type="ORF">ALO53_200165</name>
    <name evidence="9" type="ORF">ALP66_03455</name>
</gene>
<dbReference type="GO" id="GO:0005886">
    <property type="term" value="C:plasma membrane"/>
    <property type="evidence" value="ECO:0007669"/>
    <property type="project" value="UniProtKB-SubCell"/>
</dbReference>
<reference evidence="8 10" key="1">
    <citation type="submission" date="2015-09" db="EMBL/GenBank/DDBJ databases">
        <title>Genome announcement of multiple Pseudomonas syringae strains.</title>
        <authorList>
            <person name="Thakur S."/>
            <person name="Wang P.W."/>
            <person name="Gong Y."/>
            <person name="Weir B.S."/>
            <person name="Guttman D.S."/>
        </authorList>
    </citation>
    <scope>NUCLEOTIDE SEQUENCE [LARGE SCALE GENOMIC DNA]</scope>
    <source>
        <strain evidence="8 10">ICMP7840</strain>
    </source>
</reference>
<evidence type="ECO:0000256" key="5">
    <source>
        <dbReference type="ARBA" id="ARBA00022692"/>
    </source>
</evidence>
<dbReference type="Gene3D" id="1.10.3470.10">
    <property type="entry name" value="ABC transporter involved in vitamin B12 uptake, BtuC"/>
    <property type="match status" value="1"/>
</dbReference>
<evidence type="ECO:0000256" key="3">
    <source>
        <dbReference type="ARBA" id="ARBA00022448"/>
    </source>
</evidence>
<dbReference type="Proteomes" id="UP000270873">
    <property type="component" value="Unassembled WGS sequence"/>
</dbReference>
<accession>A0A0P9UQR6</accession>
<comment type="similarity">
    <text evidence="2">Belongs to the binding-protein-dependent transport system permease family. FecCD subfamily.</text>
</comment>
<organism evidence="8 10">
    <name type="scientific">Pseudomonas amygdali pv. photiniae</name>
    <dbReference type="NCBI Taxonomy" id="251724"/>
    <lineage>
        <taxon>Bacteria</taxon>
        <taxon>Pseudomonadati</taxon>
        <taxon>Pseudomonadota</taxon>
        <taxon>Gammaproteobacteria</taxon>
        <taxon>Pseudomonadales</taxon>
        <taxon>Pseudomonadaceae</taxon>
        <taxon>Pseudomonas</taxon>
        <taxon>Pseudomonas amygdali</taxon>
    </lineage>
</organism>
<keyword evidence="5" id="KW-0812">Transmembrane</keyword>
<dbReference type="SUPFAM" id="SSF81345">
    <property type="entry name" value="ABC transporter involved in vitamin B12 uptake, BtuC"/>
    <property type="match status" value="1"/>
</dbReference>
<dbReference type="AlphaFoldDB" id="A0A0P9UQR6"/>
<dbReference type="GO" id="GO:0022857">
    <property type="term" value="F:transmembrane transporter activity"/>
    <property type="evidence" value="ECO:0007669"/>
    <property type="project" value="InterPro"/>
</dbReference>
<evidence type="ECO:0000256" key="7">
    <source>
        <dbReference type="ARBA" id="ARBA00023136"/>
    </source>
</evidence>
<dbReference type="EMBL" id="LJQO01000528">
    <property type="protein sequence ID" value="KPX58369.1"/>
    <property type="molecule type" value="Genomic_DNA"/>
</dbReference>
<protein>
    <submittedName>
        <fullName evidence="9">Hemin ABC transporter permease</fullName>
    </submittedName>
    <submittedName>
        <fullName evidence="8">Integrase</fullName>
    </submittedName>
</protein>
<dbReference type="Pfam" id="PF01032">
    <property type="entry name" value="FecCD"/>
    <property type="match status" value="1"/>
</dbReference>
<comment type="subcellular location">
    <subcellularLocation>
        <location evidence="1">Cell membrane</location>
        <topology evidence="1">Multi-pass membrane protein</topology>
    </subcellularLocation>
</comment>
<reference evidence="9 11" key="2">
    <citation type="submission" date="2018-08" db="EMBL/GenBank/DDBJ databases">
        <title>Recombination of ecologically and evolutionarily significant loci maintains genetic cohesion in the Pseudomonas syringae species complex.</title>
        <authorList>
            <person name="Dillon M."/>
            <person name="Thakur S."/>
            <person name="Almeida R.N.D."/>
            <person name="Weir B.S."/>
            <person name="Guttman D.S."/>
        </authorList>
    </citation>
    <scope>NUCLEOTIDE SEQUENCE [LARGE SCALE GENOMIC DNA]</scope>
    <source>
        <strain evidence="9 11">ICMP 7847</strain>
    </source>
</reference>
<dbReference type="EMBL" id="RBSP01000596">
    <property type="protein sequence ID" value="RMS45564.1"/>
    <property type="molecule type" value="Genomic_DNA"/>
</dbReference>
<dbReference type="InterPro" id="IPR000522">
    <property type="entry name" value="ABC_transptr_permease_BtuC"/>
</dbReference>
<evidence type="ECO:0000256" key="6">
    <source>
        <dbReference type="ARBA" id="ARBA00022989"/>
    </source>
</evidence>
<keyword evidence="7" id="KW-0472">Membrane</keyword>
<name>A0A0P9UQR6_PSEA0</name>
<keyword evidence="4" id="KW-1003">Cell membrane</keyword>
<evidence type="ECO:0000313" key="10">
    <source>
        <dbReference type="Proteomes" id="UP000050469"/>
    </source>
</evidence>
<dbReference type="InterPro" id="IPR037294">
    <property type="entry name" value="ABC_BtuC-like"/>
</dbReference>
<keyword evidence="3" id="KW-0813">Transport</keyword>
<dbReference type="PATRIC" id="fig|251724.3.peg.4736"/>
<proteinExistence type="inferred from homology"/>
<keyword evidence="6" id="KW-1133">Transmembrane helix</keyword>
<comment type="caution">
    <text evidence="8">The sequence shown here is derived from an EMBL/GenBank/DDBJ whole genome shotgun (WGS) entry which is preliminary data.</text>
</comment>
<evidence type="ECO:0000313" key="9">
    <source>
        <dbReference type="EMBL" id="RMS45564.1"/>
    </source>
</evidence>
<dbReference type="Proteomes" id="UP000050469">
    <property type="component" value="Unassembled WGS sequence"/>
</dbReference>
<evidence type="ECO:0000256" key="2">
    <source>
        <dbReference type="ARBA" id="ARBA00007935"/>
    </source>
</evidence>